<name>A0A545VGZ5_9HYPO</name>
<reference evidence="2 3" key="1">
    <citation type="journal article" date="2019" name="Appl. Microbiol. Biotechnol.">
        <title>Genome sequence of Isaria javanica and comparative genome analysis insights into family S53 peptidase evolution in fungal entomopathogens.</title>
        <authorList>
            <person name="Lin R."/>
            <person name="Zhang X."/>
            <person name="Xin B."/>
            <person name="Zou M."/>
            <person name="Gao Y."/>
            <person name="Qin F."/>
            <person name="Hu Q."/>
            <person name="Xie B."/>
            <person name="Cheng X."/>
        </authorList>
    </citation>
    <scope>NUCLEOTIDE SEQUENCE [LARGE SCALE GENOMIC DNA]</scope>
    <source>
        <strain evidence="2 3">IJ1G</strain>
    </source>
</reference>
<dbReference type="EMBL" id="SPUK01000001">
    <property type="protein sequence ID" value="TQW00910.1"/>
    <property type="molecule type" value="Genomic_DNA"/>
</dbReference>
<proteinExistence type="predicted"/>
<accession>A0A545VGZ5</accession>
<evidence type="ECO:0000313" key="2">
    <source>
        <dbReference type="EMBL" id="TQW00910.1"/>
    </source>
</evidence>
<evidence type="ECO:0000313" key="3">
    <source>
        <dbReference type="Proteomes" id="UP000315783"/>
    </source>
</evidence>
<sequence length="97" mass="10153">MENPNMTGFFSYSLAPQRHIKTSGESPGPVPPSPQPLPIPSQPATTLFSFSGALGWAIVCRGPPPAALVSWSGQCAGAAEVVLRATRFEQASIYGLP</sequence>
<feature type="compositionally biased region" description="Pro residues" evidence="1">
    <location>
        <begin position="28"/>
        <end position="41"/>
    </location>
</feature>
<feature type="region of interest" description="Disordered" evidence="1">
    <location>
        <begin position="19"/>
        <end position="41"/>
    </location>
</feature>
<protein>
    <submittedName>
        <fullName evidence="2">Uncharacterized protein</fullName>
    </submittedName>
</protein>
<organism evidence="2 3">
    <name type="scientific">Cordyceps javanica</name>
    <dbReference type="NCBI Taxonomy" id="43265"/>
    <lineage>
        <taxon>Eukaryota</taxon>
        <taxon>Fungi</taxon>
        <taxon>Dikarya</taxon>
        <taxon>Ascomycota</taxon>
        <taxon>Pezizomycotina</taxon>
        <taxon>Sordariomycetes</taxon>
        <taxon>Hypocreomycetidae</taxon>
        <taxon>Hypocreales</taxon>
        <taxon>Cordycipitaceae</taxon>
        <taxon>Cordyceps</taxon>
    </lineage>
</organism>
<dbReference type="Proteomes" id="UP000315783">
    <property type="component" value="Unassembled WGS sequence"/>
</dbReference>
<evidence type="ECO:0000256" key="1">
    <source>
        <dbReference type="SAM" id="MobiDB-lite"/>
    </source>
</evidence>
<keyword evidence="3" id="KW-1185">Reference proteome</keyword>
<comment type="caution">
    <text evidence="2">The sequence shown here is derived from an EMBL/GenBank/DDBJ whole genome shotgun (WGS) entry which is preliminary data.</text>
</comment>
<dbReference type="AlphaFoldDB" id="A0A545VGZ5"/>
<gene>
    <name evidence="2" type="ORF">IF1G_00841</name>
</gene>